<evidence type="ECO:0000313" key="3">
    <source>
        <dbReference type="Proteomes" id="UP001595821"/>
    </source>
</evidence>
<proteinExistence type="predicted"/>
<dbReference type="GeneID" id="71853999"/>
<gene>
    <name evidence="2" type="ORF">ACFOZ7_10145</name>
</gene>
<name>A0ABD5NZ45_9EURY</name>
<reference evidence="2 3" key="1">
    <citation type="journal article" date="2014" name="Int. J. Syst. Evol. Microbiol.">
        <title>Complete genome sequence of Corynebacterium casei LMG S-19264T (=DSM 44701T), isolated from a smear-ripened cheese.</title>
        <authorList>
            <consortium name="US DOE Joint Genome Institute (JGI-PGF)"/>
            <person name="Walter F."/>
            <person name="Albersmeier A."/>
            <person name="Kalinowski J."/>
            <person name="Ruckert C."/>
        </authorList>
    </citation>
    <scope>NUCLEOTIDE SEQUENCE [LARGE SCALE GENOMIC DNA]</scope>
    <source>
        <strain evidence="2 3">IBRC-M 10912</strain>
    </source>
</reference>
<keyword evidence="2" id="KW-0378">Hydrolase</keyword>
<dbReference type="AlphaFoldDB" id="A0ABD5NZ45"/>
<keyword evidence="1" id="KW-0812">Transmembrane</keyword>
<sequence length="183" mass="20026">MWPWGHVAVAYLLYTASISRRSDRSVAPLAVVALAVGSQAPDLVDKPFAWTFDVLPGGRTLAHSIFFAAFVLATAYAVARRIDRPESASAFGLGYVSHLVADVPPSILTGDLSGTEYFLWPLLEVPPEEPVAGILDAFLNYYAMGPYEWIQLGLFAVAAVVWYRDGTPGLEWVDRLLGRPTDR</sequence>
<evidence type="ECO:0000313" key="2">
    <source>
        <dbReference type="EMBL" id="MFC4247356.1"/>
    </source>
</evidence>
<feature type="transmembrane region" description="Helical" evidence="1">
    <location>
        <begin position="61"/>
        <end position="79"/>
    </location>
</feature>
<evidence type="ECO:0000256" key="1">
    <source>
        <dbReference type="SAM" id="Phobius"/>
    </source>
</evidence>
<protein>
    <submittedName>
        <fullName evidence="2">Metal-dependent hydrolase</fullName>
    </submittedName>
</protein>
<keyword evidence="1" id="KW-1133">Transmembrane helix</keyword>
<keyword evidence="1" id="KW-0472">Membrane</keyword>
<dbReference type="InterPro" id="IPR007404">
    <property type="entry name" value="YdjM-like"/>
</dbReference>
<comment type="caution">
    <text evidence="2">The sequence shown here is derived from an EMBL/GenBank/DDBJ whole genome shotgun (WGS) entry which is preliminary data.</text>
</comment>
<accession>A0ABD5NZ45</accession>
<dbReference type="RefSeq" id="WP_246966025.1">
    <property type="nucleotide sequence ID" value="NZ_CP095397.1"/>
</dbReference>
<dbReference type="Pfam" id="PF04307">
    <property type="entry name" value="YdjM"/>
    <property type="match status" value="1"/>
</dbReference>
<dbReference type="Proteomes" id="UP001595821">
    <property type="component" value="Unassembled WGS sequence"/>
</dbReference>
<dbReference type="GO" id="GO:0016787">
    <property type="term" value="F:hydrolase activity"/>
    <property type="evidence" value="ECO:0007669"/>
    <property type="project" value="UniProtKB-KW"/>
</dbReference>
<organism evidence="2 3">
    <name type="scientific">Natribaculum luteum</name>
    <dbReference type="NCBI Taxonomy" id="1586232"/>
    <lineage>
        <taxon>Archaea</taxon>
        <taxon>Methanobacteriati</taxon>
        <taxon>Methanobacteriota</taxon>
        <taxon>Stenosarchaea group</taxon>
        <taxon>Halobacteria</taxon>
        <taxon>Halobacteriales</taxon>
        <taxon>Natrialbaceae</taxon>
        <taxon>Natribaculum</taxon>
    </lineage>
</organism>
<dbReference type="EMBL" id="JBHSDJ010000029">
    <property type="protein sequence ID" value="MFC4247356.1"/>
    <property type="molecule type" value="Genomic_DNA"/>
</dbReference>